<dbReference type="PROSITE" id="PS50943">
    <property type="entry name" value="HTH_CROC1"/>
    <property type="match status" value="1"/>
</dbReference>
<dbReference type="SUPFAM" id="SSF47413">
    <property type="entry name" value="lambda repressor-like DNA-binding domains"/>
    <property type="match status" value="1"/>
</dbReference>
<dbReference type="InterPro" id="IPR010982">
    <property type="entry name" value="Lambda_DNA-bd_dom_sf"/>
</dbReference>
<dbReference type="Proteomes" id="UP001300871">
    <property type="component" value="Unassembled WGS sequence"/>
</dbReference>
<evidence type="ECO:0000313" key="2">
    <source>
        <dbReference type="EMBL" id="MCK0085528.1"/>
    </source>
</evidence>
<reference evidence="2" key="1">
    <citation type="journal article" date="2022" name="Cell Host Microbe">
        <title>Colonization of the live biotherapeutic product VE303 and modulation of the microbiota and metabolites in healthy volunteers.</title>
        <authorList>
            <person name="Dsouza M."/>
            <person name="Menon R."/>
            <person name="Crossette E."/>
            <person name="Bhattarai S.K."/>
            <person name="Schneider J."/>
            <person name="Kim Y.G."/>
            <person name="Reddy S."/>
            <person name="Caballero S."/>
            <person name="Felix C."/>
            <person name="Cornacchione L."/>
            <person name="Hendrickson J."/>
            <person name="Watson A.R."/>
            <person name="Minot S.S."/>
            <person name="Greenfield N."/>
            <person name="Schopf L."/>
            <person name="Szabady R."/>
            <person name="Patarroyo J."/>
            <person name="Smith W."/>
            <person name="Harrison P."/>
            <person name="Kuijper E.J."/>
            <person name="Kelly C.P."/>
            <person name="Olle B."/>
            <person name="Bobilev D."/>
            <person name="Silber J.L."/>
            <person name="Bucci V."/>
            <person name="Roberts B."/>
            <person name="Faith J."/>
            <person name="Norman J.M."/>
        </authorList>
    </citation>
    <scope>NUCLEOTIDE SEQUENCE</scope>
    <source>
        <strain evidence="2">VE303-04</strain>
    </source>
</reference>
<dbReference type="Gene3D" id="1.10.260.40">
    <property type="entry name" value="lambda repressor-like DNA-binding domains"/>
    <property type="match status" value="1"/>
</dbReference>
<dbReference type="Proteomes" id="UP001203136">
    <property type="component" value="Unassembled WGS sequence"/>
</dbReference>
<dbReference type="RefSeq" id="WP_003504256.1">
    <property type="nucleotide sequence ID" value="NZ_BAABZD010000001.1"/>
</dbReference>
<dbReference type="CDD" id="cd00093">
    <property type="entry name" value="HTH_XRE"/>
    <property type="match status" value="1"/>
</dbReference>
<name>A0AAW5F263_CLOSY</name>
<dbReference type="InterPro" id="IPR001387">
    <property type="entry name" value="Cro/C1-type_HTH"/>
</dbReference>
<evidence type="ECO:0000259" key="1">
    <source>
        <dbReference type="PROSITE" id="PS50943"/>
    </source>
</evidence>
<evidence type="ECO:0000313" key="3">
    <source>
        <dbReference type="EMBL" id="MDB2001893.1"/>
    </source>
</evidence>
<gene>
    <name evidence="2" type="ORF">K5I21_06500</name>
    <name evidence="3" type="ORF">PM006_16985</name>
</gene>
<dbReference type="SMART" id="SM00530">
    <property type="entry name" value="HTH_XRE"/>
    <property type="match status" value="1"/>
</dbReference>
<reference evidence="3" key="2">
    <citation type="submission" date="2023-01" db="EMBL/GenBank/DDBJ databases">
        <title>Human gut microbiome strain richness.</title>
        <authorList>
            <person name="Chen-Liaw A."/>
        </authorList>
    </citation>
    <scope>NUCLEOTIDE SEQUENCE</scope>
    <source>
        <strain evidence="3">B1_m1001713B170214d0_201011</strain>
    </source>
</reference>
<accession>A0AAW5F263</accession>
<feature type="domain" description="HTH cro/C1-type" evidence="1">
    <location>
        <begin position="11"/>
        <end position="66"/>
    </location>
</feature>
<protein>
    <submittedName>
        <fullName evidence="2">Helix-turn-helix domain-containing protein</fullName>
    </submittedName>
    <submittedName>
        <fullName evidence="3">Helix-turn-helix transcriptional regulator</fullName>
    </submittedName>
</protein>
<dbReference type="EMBL" id="JAQLGM010000050">
    <property type="protein sequence ID" value="MDB2001893.1"/>
    <property type="molecule type" value="Genomic_DNA"/>
</dbReference>
<evidence type="ECO:0000313" key="4">
    <source>
        <dbReference type="Proteomes" id="UP001203136"/>
    </source>
</evidence>
<sequence length="79" mass="9146">MQICEATVKRIRELLKRDRLTLYALSYKTGMPLSTLKCILNGRSKNPGIVNIQKIAEGFNMSIREFYSCDLFDNLEQED</sequence>
<comment type="caution">
    <text evidence="2">The sequence shown here is derived from an EMBL/GenBank/DDBJ whole genome shotgun (WGS) entry which is preliminary data.</text>
</comment>
<proteinExistence type="predicted"/>
<dbReference type="EMBL" id="JAINVB010000001">
    <property type="protein sequence ID" value="MCK0085528.1"/>
    <property type="molecule type" value="Genomic_DNA"/>
</dbReference>
<organism evidence="2 4">
    <name type="scientific">Clostridium symbiosum</name>
    <name type="common">Bacteroides symbiosus</name>
    <dbReference type="NCBI Taxonomy" id="1512"/>
    <lineage>
        <taxon>Bacteria</taxon>
        <taxon>Bacillati</taxon>
        <taxon>Bacillota</taxon>
        <taxon>Clostridia</taxon>
        <taxon>Lachnospirales</taxon>
        <taxon>Lachnospiraceae</taxon>
        <taxon>Otoolea</taxon>
    </lineage>
</organism>
<dbReference type="GO" id="GO:0003677">
    <property type="term" value="F:DNA binding"/>
    <property type="evidence" value="ECO:0007669"/>
    <property type="project" value="InterPro"/>
</dbReference>
<dbReference type="AlphaFoldDB" id="A0AAW5F263"/>
<dbReference type="Pfam" id="PF13443">
    <property type="entry name" value="HTH_26"/>
    <property type="match status" value="1"/>
</dbReference>
<dbReference type="GeneID" id="57971350"/>